<sequence length="280" mass="31717">MYRLIEKYKLLSHEVETWEWPSRALGCDKRVSVLRPAQANATNSALPVLFLLHGFGGNRLTWLQRTRLVEHLAGLDLMVVIPESGRRWFINDHKGLRYEDYLIGEVVSFVDENFGAYTRSGRRAIGGFSMGGATALMQALRHPGLFSTVISHAGAFEAPLRVGDPYSEVRQNRDSAIPSTAAHERVWGPPGSLVRLRYDPFRMIDLQAVVPDLSLYFDVGLQDYARIIGMNRHMALKIEESGIDFEYHEREGGHDLHFLDRSLPFSLAFAADRLHREVQA</sequence>
<accession>A0ABY7P6G4</accession>
<evidence type="ECO:0000313" key="1">
    <source>
        <dbReference type="EMBL" id="WBO65119.1"/>
    </source>
</evidence>
<dbReference type="GO" id="GO:0016787">
    <property type="term" value="F:hydrolase activity"/>
    <property type="evidence" value="ECO:0007669"/>
    <property type="project" value="UniProtKB-KW"/>
</dbReference>
<proteinExistence type="predicted"/>
<evidence type="ECO:0000313" key="2">
    <source>
        <dbReference type="Proteomes" id="UP001212326"/>
    </source>
</evidence>
<organism evidence="1 2">
    <name type="scientific">Streptomyces camelliae</name>
    <dbReference type="NCBI Taxonomy" id="3004093"/>
    <lineage>
        <taxon>Bacteria</taxon>
        <taxon>Bacillati</taxon>
        <taxon>Actinomycetota</taxon>
        <taxon>Actinomycetes</taxon>
        <taxon>Kitasatosporales</taxon>
        <taxon>Streptomycetaceae</taxon>
        <taxon>Streptomyces</taxon>
    </lineage>
</organism>
<keyword evidence="1" id="KW-0378">Hydrolase</keyword>
<dbReference type="EMBL" id="CP115300">
    <property type="protein sequence ID" value="WBO65119.1"/>
    <property type="molecule type" value="Genomic_DNA"/>
</dbReference>
<dbReference type="InterPro" id="IPR050583">
    <property type="entry name" value="Mycobacterial_A85_antigen"/>
</dbReference>
<protein>
    <submittedName>
        <fullName evidence="1">Alpha/beta hydrolase-fold protein</fullName>
    </submittedName>
</protein>
<dbReference type="PANTHER" id="PTHR48098">
    <property type="entry name" value="ENTEROCHELIN ESTERASE-RELATED"/>
    <property type="match status" value="1"/>
</dbReference>
<dbReference type="Pfam" id="PF00756">
    <property type="entry name" value="Esterase"/>
    <property type="match status" value="1"/>
</dbReference>
<dbReference type="Proteomes" id="UP001212326">
    <property type="component" value="Chromosome"/>
</dbReference>
<dbReference type="InterPro" id="IPR000801">
    <property type="entry name" value="Esterase-like"/>
</dbReference>
<gene>
    <name evidence="1" type="ORF">O1G22_20920</name>
</gene>
<dbReference type="Gene3D" id="3.40.50.1820">
    <property type="entry name" value="alpha/beta hydrolase"/>
    <property type="match status" value="1"/>
</dbReference>
<name>A0ABY7P6G4_9ACTN</name>
<dbReference type="SUPFAM" id="SSF53474">
    <property type="entry name" value="alpha/beta-Hydrolases"/>
    <property type="match status" value="1"/>
</dbReference>
<reference evidence="1 2" key="1">
    <citation type="submission" date="2022-12" db="EMBL/GenBank/DDBJ databases">
        <authorList>
            <person name="Mo P."/>
        </authorList>
    </citation>
    <scope>NUCLEOTIDE SEQUENCE [LARGE SCALE GENOMIC DNA]</scope>
    <source>
        <strain evidence="1 2">HUAS 2-6</strain>
    </source>
</reference>
<dbReference type="RefSeq" id="WP_270082741.1">
    <property type="nucleotide sequence ID" value="NZ_CP115300.1"/>
</dbReference>
<dbReference type="PANTHER" id="PTHR48098:SF1">
    <property type="entry name" value="DIACYLGLYCEROL ACYLTRANSFERASE_MYCOLYLTRANSFERASE AG85A"/>
    <property type="match status" value="1"/>
</dbReference>
<keyword evidence="2" id="KW-1185">Reference proteome</keyword>
<dbReference type="InterPro" id="IPR029058">
    <property type="entry name" value="AB_hydrolase_fold"/>
</dbReference>